<evidence type="ECO:0000313" key="5">
    <source>
        <dbReference type="Proteomes" id="UP000273119"/>
    </source>
</evidence>
<dbReference type="InterPro" id="IPR005654">
    <property type="entry name" value="ATPase_AFG1-like"/>
</dbReference>
<evidence type="ECO:0000256" key="1">
    <source>
        <dbReference type="ARBA" id="ARBA00022741"/>
    </source>
</evidence>
<evidence type="ECO:0000313" key="4">
    <source>
        <dbReference type="EMBL" id="RKW69798.1"/>
    </source>
</evidence>
<proteinExistence type="predicted"/>
<feature type="region of interest" description="Disordered" evidence="3">
    <location>
        <begin position="1"/>
        <end position="22"/>
    </location>
</feature>
<keyword evidence="4" id="KW-0131">Cell cycle</keyword>
<dbReference type="NCBIfam" id="NF040713">
    <property type="entry name" value="ZapE"/>
    <property type="match status" value="1"/>
</dbReference>
<dbReference type="GO" id="GO:0005524">
    <property type="term" value="F:ATP binding"/>
    <property type="evidence" value="ECO:0007669"/>
    <property type="project" value="UniProtKB-KW"/>
</dbReference>
<reference evidence="4 5" key="1">
    <citation type="submission" date="2018-07" db="EMBL/GenBank/DDBJ databases">
        <title>Arthrobacter sp. nov., isolated from raw cow's milk with high bacterial count.</title>
        <authorList>
            <person name="Hahne J."/>
            <person name="Isele D."/>
            <person name="Lipski A."/>
        </authorList>
    </citation>
    <scope>NUCLEOTIDE SEQUENCE [LARGE SCALE GENOMIC DNA]</scope>
    <source>
        <strain evidence="4 5">JZ R-183</strain>
    </source>
</reference>
<protein>
    <submittedName>
        <fullName evidence="4">Cell division protein ZapE</fullName>
    </submittedName>
</protein>
<dbReference type="AlphaFoldDB" id="A0A496PH40"/>
<keyword evidence="1" id="KW-0547">Nucleotide-binding</keyword>
<keyword evidence="2" id="KW-0067">ATP-binding</keyword>
<dbReference type="PANTHER" id="PTHR12169">
    <property type="entry name" value="ATPASE N2B"/>
    <property type="match status" value="1"/>
</dbReference>
<dbReference type="SUPFAM" id="SSF52540">
    <property type="entry name" value="P-loop containing nucleoside triphosphate hydrolases"/>
    <property type="match status" value="1"/>
</dbReference>
<name>A0A496PH40_9MICC</name>
<dbReference type="PANTHER" id="PTHR12169:SF6">
    <property type="entry name" value="AFG1-LIKE ATPASE"/>
    <property type="match status" value="1"/>
</dbReference>
<sequence length="354" mass="38321">MVRRPPALRKNDLVSPNNHHAPVSAATPQAIWATITPQTLLSAAQRAGHALDSDQLQAVAALGAGHRRGVYLHGAVGRGKSWLADRLFAAVDAPKRRLHVHGFLADLSRQMVREHLPLPDAVRAMLGDARFLLLDEFHVHDIADAIMLRRTVTTLLDADVAVLMTSNYPPQRLLPDPTFHDAVLPAIEAILTHLDIIELGGEHDYRPHSAHSAGFASGTWTAIPAATQNTLPDAAASGTEVSVALSNTRVLRASAAEEGGRLRVHWNELCASPLSVNDYLTLAARFSRWELVGVPAPERMSADPFQRLAYLLDVLVDADLALHVEASTDRAAFAAADNLPRDANRLLSRLSLLA</sequence>
<dbReference type="Pfam" id="PF03969">
    <property type="entry name" value="AFG1_ATPase"/>
    <property type="match status" value="1"/>
</dbReference>
<gene>
    <name evidence="4" type="ORF">DWQ67_11970</name>
</gene>
<organism evidence="4 5">
    <name type="scientific">Galactobacter caseinivorans</name>
    <dbReference type="NCBI Taxonomy" id="2676123"/>
    <lineage>
        <taxon>Bacteria</taxon>
        <taxon>Bacillati</taxon>
        <taxon>Actinomycetota</taxon>
        <taxon>Actinomycetes</taxon>
        <taxon>Micrococcales</taxon>
        <taxon>Micrococcaceae</taxon>
        <taxon>Galactobacter</taxon>
    </lineage>
</organism>
<evidence type="ECO:0000256" key="2">
    <source>
        <dbReference type="ARBA" id="ARBA00022840"/>
    </source>
</evidence>
<dbReference type="GO" id="GO:0032153">
    <property type="term" value="C:cell division site"/>
    <property type="evidence" value="ECO:0007669"/>
    <property type="project" value="TreeGrafter"/>
</dbReference>
<accession>A0A496PH40</accession>
<dbReference type="EMBL" id="QQXL01000007">
    <property type="protein sequence ID" value="RKW69798.1"/>
    <property type="molecule type" value="Genomic_DNA"/>
</dbReference>
<dbReference type="GO" id="GO:0051301">
    <property type="term" value="P:cell division"/>
    <property type="evidence" value="ECO:0007669"/>
    <property type="project" value="UniProtKB-KW"/>
</dbReference>
<dbReference type="CDD" id="cd00267">
    <property type="entry name" value="ABC_ATPase"/>
    <property type="match status" value="1"/>
</dbReference>
<evidence type="ECO:0000256" key="3">
    <source>
        <dbReference type="SAM" id="MobiDB-lite"/>
    </source>
</evidence>
<keyword evidence="4" id="KW-0132">Cell division</keyword>
<comment type="caution">
    <text evidence="4">The sequence shown here is derived from an EMBL/GenBank/DDBJ whole genome shotgun (WGS) entry which is preliminary data.</text>
</comment>
<dbReference type="InterPro" id="IPR027417">
    <property type="entry name" value="P-loop_NTPase"/>
</dbReference>
<dbReference type="Proteomes" id="UP000273119">
    <property type="component" value="Unassembled WGS sequence"/>
</dbReference>
<dbReference type="Gene3D" id="3.40.50.300">
    <property type="entry name" value="P-loop containing nucleotide triphosphate hydrolases"/>
    <property type="match status" value="1"/>
</dbReference>
<keyword evidence="5" id="KW-1185">Reference proteome</keyword>
<dbReference type="GO" id="GO:0005737">
    <property type="term" value="C:cytoplasm"/>
    <property type="evidence" value="ECO:0007669"/>
    <property type="project" value="TreeGrafter"/>
</dbReference>
<dbReference type="GO" id="GO:0016887">
    <property type="term" value="F:ATP hydrolysis activity"/>
    <property type="evidence" value="ECO:0007669"/>
    <property type="project" value="InterPro"/>
</dbReference>